<comment type="caution">
    <text evidence="4">The sequence shown here is derived from an EMBL/GenBank/DDBJ whole genome shotgun (WGS) entry which is preliminary data.</text>
</comment>
<keyword evidence="5" id="KW-1185">Reference proteome</keyword>
<keyword evidence="2" id="KW-0812">Transmembrane</keyword>
<dbReference type="InterPro" id="IPR007730">
    <property type="entry name" value="SPOR-like_dom"/>
</dbReference>
<dbReference type="AlphaFoldDB" id="I5BVM0"/>
<evidence type="ECO:0000256" key="1">
    <source>
        <dbReference type="SAM" id="MobiDB-lite"/>
    </source>
</evidence>
<dbReference type="GO" id="GO:0042834">
    <property type="term" value="F:peptidoglycan binding"/>
    <property type="evidence" value="ECO:0007669"/>
    <property type="project" value="InterPro"/>
</dbReference>
<accession>I5BVM0</accession>
<keyword evidence="2" id="KW-1133">Transmembrane helix</keyword>
<feature type="domain" description="SPOR" evidence="3">
    <location>
        <begin position="215"/>
        <end position="293"/>
    </location>
</feature>
<gene>
    <name evidence="4" type="ORF">A3SI_17684</name>
</gene>
<dbReference type="PROSITE" id="PS51724">
    <property type="entry name" value="SPOR"/>
    <property type="match status" value="1"/>
</dbReference>
<dbReference type="STRING" id="1189621.A3SI_17684"/>
<organism evidence="4 5">
    <name type="scientific">Nitritalea halalkaliphila LW7</name>
    <dbReference type="NCBI Taxonomy" id="1189621"/>
    <lineage>
        <taxon>Bacteria</taxon>
        <taxon>Pseudomonadati</taxon>
        <taxon>Bacteroidota</taxon>
        <taxon>Cytophagia</taxon>
        <taxon>Cytophagales</taxon>
        <taxon>Cyclobacteriaceae</taxon>
        <taxon>Nitritalea</taxon>
    </lineage>
</organism>
<name>I5BVM0_9BACT</name>
<evidence type="ECO:0000259" key="3">
    <source>
        <dbReference type="PROSITE" id="PS51724"/>
    </source>
</evidence>
<reference evidence="4 5" key="1">
    <citation type="submission" date="2012-05" db="EMBL/GenBank/DDBJ databases">
        <title>Genome sequence of Nitritalea halalkaliphila LW7.</title>
        <authorList>
            <person name="Jangir P.K."/>
            <person name="Singh A."/>
            <person name="Shivaji S."/>
            <person name="Sharma R."/>
        </authorList>
    </citation>
    <scope>NUCLEOTIDE SEQUENCE [LARGE SCALE GENOMIC DNA]</scope>
    <source>
        <strain evidence="4 5">LW7</strain>
    </source>
</reference>
<sequence length="293" mass="31921">MQEEQEKRDKDFGFPFVETVNLYQLNQKRERERIKRKKEEQPALAAVEKPAAASVAQPKETQKKRVGKMRIEEKKGPGRVAIATVFVLILGMLGLWYVLEFGLPMPEKAAVAIEERLEEEIPPQTEVETPELVAEETLSESEATETASGTEQQSGADRTAEEAQTSAAVTTAAPAPSASSGANQAAAATGAAASETRANVRQTGTAAEVMRLDGNNRKGNYYLIVASFPSEAVSLTEAKKYLNQTNNVYLLAPLDAKSNFRIAVAAFDTVEEGQRALPEARKTFGQGAWILKY</sequence>
<evidence type="ECO:0000313" key="5">
    <source>
        <dbReference type="Proteomes" id="UP000005551"/>
    </source>
</evidence>
<dbReference type="Proteomes" id="UP000005551">
    <property type="component" value="Unassembled WGS sequence"/>
</dbReference>
<dbReference type="RefSeq" id="WP_009057041.1">
    <property type="nucleotide sequence ID" value="NZ_AJYA01000059.1"/>
</dbReference>
<evidence type="ECO:0000313" key="4">
    <source>
        <dbReference type="EMBL" id="EIM73622.1"/>
    </source>
</evidence>
<feature type="compositionally biased region" description="Acidic residues" evidence="1">
    <location>
        <begin position="133"/>
        <end position="143"/>
    </location>
</feature>
<feature type="compositionally biased region" description="Low complexity" evidence="1">
    <location>
        <begin position="162"/>
        <end position="194"/>
    </location>
</feature>
<protein>
    <recommendedName>
        <fullName evidence="3">SPOR domain-containing protein</fullName>
    </recommendedName>
</protein>
<feature type="region of interest" description="Disordered" evidence="1">
    <location>
        <begin position="120"/>
        <end position="201"/>
    </location>
</feature>
<evidence type="ECO:0000256" key="2">
    <source>
        <dbReference type="SAM" id="Phobius"/>
    </source>
</evidence>
<feature type="transmembrane region" description="Helical" evidence="2">
    <location>
        <begin position="78"/>
        <end position="99"/>
    </location>
</feature>
<dbReference type="OrthoDB" id="982063at2"/>
<keyword evidence="2" id="KW-0472">Membrane</keyword>
<proteinExistence type="predicted"/>
<feature type="compositionally biased region" description="Low complexity" evidence="1">
    <location>
        <begin position="42"/>
        <end position="56"/>
    </location>
</feature>
<dbReference type="EMBL" id="AJYA01000059">
    <property type="protein sequence ID" value="EIM73622.1"/>
    <property type="molecule type" value="Genomic_DNA"/>
</dbReference>
<feature type="region of interest" description="Disordered" evidence="1">
    <location>
        <begin position="33"/>
        <end position="67"/>
    </location>
</feature>